<evidence type="ECO:0000313" key="4">
    <source>
        <dbReference type="Proteomes" id="UP000024635"/>
    </source>
</evidence>
<sequence>MRHLAAFLLLILVVDVAARIGRKKPRGPKLKPSCKGMGTESDADARKTCDDYCKNERKCQRGVCLVLQGKKKCSCLDCDSRDHTRRWPYPDHMFSH</sequence>
<comment type="caution">
    <text evidence="3">The sequence shown here is derived from an EMBL/GenBank/DDBJ whole genome shotgun (WGS) entry which is preliminary data.</text>
</comment>
<evidence type="ECO:0000256" key="1">
    <source>
        <dbReference type="SAM" id="MobiDB-lite"/>
    </source>
</evidence>
<organism evidence="3 4">
    <name type="scientific">Ancylostoma ceylanicum</name>
    <dbReference type="NCBI Taxonomy" id="53326"/>
    <lineage>
        <taxon>Eukaryota</taxon>
        <taxon>Metazoa</taxon>
        <taxon>Ecdysozoa</taxon>
        <taxon>Nematoda</taxon>
        <taxon>Chromadorea</taxon>
        <taxon>Rhabditida</taxon>
        <taxon>Rhabditina</taxon>
        <taxon>Rhabditomorpha</taxon>
        <taxon>Strongyloidea</taxon>
        <taxon>Ancylostomatidae</taxon>
        <taxon>Ancylostomatinae</taxon>
        <taxon>Ancylostoma</taxon>
    </lineage>
</organism>
<keyword evidence="4" id="KW-1185">Reference proteome</keyword>
<gene>
    <name evidence="3" type="primary">Acey_s0007.g3474</name>
    <name evidence="3" type="ORF">Y032_0007g3474</name>
</gene>
<dbReference type="Proteomes" id="UP000024635">
    <property type="component" value="Unassembled WGS sequence"/>
</dbReference>
<protein>
    <submittedName>
        <fullName evidence="3">Uncharacterized protein</fullName>
    </submittedName>
</protein>
<proteinExistence type="predicted"/>
<dbReference type="EMBL" id="JARK01001343">
    <property type="protein sequence ID" value="EYC28877.1"/>
    <property type="molecule type" value="Genomic_DNA"/>
</dbReference>
<feature type="chain" id="PRO_5001493754" evidence="2">
    <location>
        <begin position="19"/>
        <end position="96"/>
    </location>
</feature>
<reference evidence="4" key="1">
    <citation type="journal article" date="2015" name="Nat. Genet.">
        <title>The genome and transcriptome of the zoonotic hookworm Ancylostoma ceylanicum identify infection-specific gene families.</title>
        <authorList>
            <person name="Schwarz E.M."/>
            <person name="Hu Y."/>
            <person name="Antoshechkin I."/>
            <person name="Miller M.M."/>
            <person name="Sternberg P.W."/>
            <person name="Aroian R.V."/>
        </authorList>
    </citation>
    <scope>NUCLEOTIDE SEQUENCE</scope>
    <source>
        <strain evidence="4">HY135</strain>
    </source>
</reference>
<evidence type="ECO:0000313" key="3">
    <source>
        <dbReference type="EMBL" id="EYC28877.1"/>
    </source>
</evidence>
<dbReference type="AlphaFoldDB" id="A0A016VPA1"/>
<feature type="region of interest" description="Disordered" evidence="1">
    <location>
        <begin position="23"/>
        <end position="44"/>
    </location>
</feature>
<name>A0A016VPA1_9BILA</name>
<keyword evidence="2" id="KW-0732">Signal</keyword>
<feature type="signal peptide" evidence="2">
    <location>
        <begin position="1"/>
        <end position="18"/>
    </location>
</feature>
<evidence type="ECO:0000256" key="2">
    <source>
        <dbReference type="SAM" id="SignalP"/>
    </source>
</evidence>
<accession>A0A016VPA1</accession>